<dbReference type="PANTHER" id="PTHR30349:SF64">
    <property type="entry name" value="PROPHAGE INTEGRASE INTD-RELATED"/>
    <property type="match status" value="1"/>
</dbReference>
<dbReference type="RefSeq" id="WP_106143357.1">
    <property type="nucleotide sequence ID" value="NZ_PVYX01000001.1"/>
</dbReference>
<evidence type="ECO:0000256" key="1">
    <source>
        <dbReference type="ARBA" id="ARBA00008857"/>
    </source>
</evidence>
<keyword evidence="6" id="KW-1185">Reference proteome</keyword>
<accession>A0A2T0MFL6</accession>
<sequence length="410" mass="48197">MATINFQLTQTQTNRRKKNPIHMIMIRYSHQGRSRLFYSKKSIDIRYWDKGKQMVKRSYPGHSTLNIYLRKFKQKIEDIVNRALIEDINPTVDLVKSTFRRNAPSVGKTQLLFWQFIDQHMENSKVRLNPHTIRSYNNCLNNLKAYERFCKKTICWENIDMQFYHEFMDFYLNYKQLTVNGFGKVIKVLKSFLNEATEQGHNKNRTYKSKSFRVLREEVDNIYLNEGELNILFNLDLSGDSKLEKVRDLFLIGCFTGLRFSDLSTLSSDKIVGNIIRLRTQKTSEEVCLPLLPIPQKIIAKYNGSLPKAYTNQKMNQYLKQIGKEAGLDERIVKYHTSGEGRIETKYAKHELICTHTARRSFATNMHLRGISTLVIMKLTGHKTEQSFMNYIKISKEENVKLFLKQFNHG</sequence>
<evidence type="ECO:0000313" key="5">
    <source>
        <dbReference type="EMBL" id="PRX56370.1"/>
    </source>
</evidence>
<comment type="similarity">
    <text evidence="1">Belongs to the 'phage' integrase family.</text>
</comment>
<dbReference type="Pfam" id="PF13102">
    <property type="entry name" value="Phage_int_SAM_5"/>
    <property type="match status" value="1"/>
</dbReference>
<keyword evidence="2" id="KW-0238">DNA-binding</keyword>
<gene>
    <name evidence="5" type="ORF">CLV81_0367</name>
</gene>
<dbReference type="Gene3D" id="1.10.150.130">
    <property type="match status" value="1"/>
</dbReference>
<dbReference type="Pfam" id="PF00589">
    <property type="entry name" value="Phage_integrase"/>
    <property type="match status" value="1"/>
</dbReference>
<organism evidence="5 6">
    <name type="scientific">Flagellimonas meridianipacifica</name>
    <dbReference type="NCBI Taxonomy" id="1080225"/>
    <lineage>
        <taxon>Bacteria</taxon>
        <taxon>Pseudomonadati</taxon>
        <taxon>Bacteroidota</taxon>
        <taxon>Flavobacteriia</taxon>
        <taxon>Flavobacteriales</taxon>
        <taxon>Flavobacteriaceae</taxon>
        <taxon>Flagellimonas</taxon>
    </lineage>
</organism>
<dbReference type="InterPro" id="IPR050090">
    <property type="entry name" value="Tyrosine_recombinase_XerCD"/>
</dbReference>
<dbReference type="InterPro" id="IPR025269">
    <property type="entry name" value="SAM-like_dom"/>
</dbReference>
<dbReference type="GO" id="GO:0015074">
    <property type="term" value="P:DNA integration"/>
    <property type="evidence" value="ECO:0007669"/>
    <property type="project" value="InterPro"/>
</dbReference>
<dbReference type="SUPFAM" id="SSF56349">
    <property type="entry name" value="DNA breaking-rejoining enzymes"/>
    <property type="match status" value="1"/>
</dbReference>
<dbReference type="Pfam" id="PF17293">
    <property type="entry name" value="Arm-DNA-bind_5"/>
    <property type="match status" value="1"/>
</dbReference>
<dbReference type="OrthoDB" id="1493636at2"/>
<dbReference type="Proteomes" id="UP000237640">
    <property type="component" value="Unassembled WGS sequence"/>
</dbReference>
<protein>
    <submittedName>
        <fullName evidence="5">Site-specific recombinase XerD</fullName>
    </submittedName>
</protein>
<evidence type="ECO:0000259" key="4">
    <source>
        <dbReference type="PROSITE" id="PS51898"/>
    </source>
</evidence>
<dbReference type="AlphaFoldDB" id="A0A2T0MFL6"/>
<evidence type="ECO:0000313" key="6">
    <source>
        <dbReference type="Proteomes" id="UP000237640"/>
    </source>
</evidence>
<dbReference type="InterPro" id="IPR035386">
    <property type="entry name" value="Arm-DNA-bind_5"/>
</dbReference>
<dbReference type="InterPro" id="IPR010998">
    <property type="entry name" value="Integrase_recombinase_N"/>
</dbReference>
<reference evidence="5 6" key="1">
    <citation type="submission" date="2018-03" db="EMBL/GenBank/DDBJ databases">
        <title>Genomic Encyclopedia of Archaeal and Bacterial Type Strains, Phase II (KMG-II): from individual species to whole genera.</title>
        <authorList>
            <person name="Goeker M."/>
        </authorList>
    </citation>
    <scope>NUCLEOTIDE SEQUENCE [LARGE SCALE GENOMIC DNA]</scope>
    <source>
        <strain evidence="5 6">DSM 25027</strain>
    </source>
</reference>
<dbReference type="PANTHER" id="PTHR30349">
    <property type="entry name" value="PHAGE INTEGRASE-RELATED"/>
    <property type="match status" value="1"/>
</dbReference>
<evidence type="ECO:0000256" key="3">
    <source>
        <dbReference type="ARBA" id="ARBA00023172"/>
    </source>
</evidence>
<dbReference type="InterPro" id="IPR002104">
    <property type="entry name" value="Integrase_catalytic"/>
</dbReference>
<feature type="domain" description="Tyr recombinase" evidence="4">
    <location>
        <begin position="217"/>
        <end position="404"/>
    </location>
</feature>
<keyword evidence="3" id="KW-0233">DNA recombination</keyword>
<dbReference type="PROSITE" id="PS51898">
    <property type="entry name" value="TYR_RECOMBINASE"/>
    <property type="match status" value="1"/>
</dbReference>
<dbReference type="Gene3D" id="1.10.443.10">
    <property type="entry name" value="Intergrase catalytic core"/>
    <property type="match status" value="1"/>
</dbReference>
<dbReference type="GO" id="GO:0003677">
    <property type="term" value="F:DNA binding"/>
    <property type="evidence" value="ECO:0007669"/>
    <property type="project" value="UniProtKB-KW"/>
</dbReference>
<dbReference type="InterPro" id="IPR011010">
    <property type="entry name" value="DNA_brk_join_enz"/>
</dbReference>
<name>A0A2T0MFL6_9FLAO</name>
<proteinExistence type="inferred from homology"/>
<evidence type="ECO:0000256" key="2">
    <source>
        <dbReference type="ARBA" id="ARBA00023125"/>
    </source>
</evidence>
<dbReference type="CDD" id="cd01185">
    <property type="entry name" value="INTN1_C_like"/>
    <property type="match status" value="1"/>
</dbReference>
<dbReference type="EMBL" id="PVYX01000001">
    <property type="protein sequence ID" value="PRX56370.1"/>
    <property type="molecule type" value="Genomic_DNA"/>
</dbReference>
<dbReference type="InterPro" id="IPR013762">
    <property type="entry name" value="Integrase-like_cat_sf"/>
</dbReference>
<comment type="caution">
    <text evidence="5">The sequence shown here is derived from an EMBL/GenBank/DDBJ whole genome shotgun (WGS) entry which is preliminary data.</text>
</comment>
<dbReference type="GO" id="GO:0006310">
    <property type="term" value="P:DNA recombination"/>
    <property type="evidence" value="ECO:0007669"/>
    <property type="project" value="UniProtKB-KW"/>
</dbReference>